<reference evidence="3" key="1">
    <citation type="journal article" date="2013" name="Science">
        <title>Comparative analysis of bat genomes provides insight into the evolution of flight and immunity.</title>
        <authorList>
            <person name="Zhang G."/>
            <person name="Cowled C."/>
            <person name="Shi Z."/>
            <person name="Huang Z."/>
            <person name="Bishop-Lilly K.A."/>
            <person name="Fang X."/>
            <person name="Wynne J.W."/>
            <person name="Xiong Z."/>
            <person name="Baker M.L."/>
            <person name="Zhao W."/>
            <person name="Tachedjian M."/>
            <person name="Zhu Y."/>
            <person name="Zhou P."/>
            <person name="Jiang X."/>
            <person name="Ng J."/>
            <person name="Yang L."/>
            <person name="Wu L."/>
            <person name="Xiao J."/>
            <person name="Feng Y."/>
            <person name="Chen Y."/>
            <person name="Sun X."/>
            <person name="Zhang Y."/>
            <person name="Marsh G.A."/>
            <person name="Crameri G."/>
            <person name="Broder C.C."/>
            <person name="Frey K.G."/>
            <person name="Wang L.F."/>
            <person name="Wang J."/>
        </authorList>
    </citation>
    <scope>NUCLEOTIDE SEQUENCE [LARGE SCALE GENOMIC DNA]</scope>
</reference>
<keyword evidence="3" id="KW-1185">Reference proteome</keyword>
<dbReference type="InParanoid" id="L5JT67"/>
<protein>
    <submittedName>
        <fullName evidence="2">Uncharacterized protein</fullName>
    </submittedName>
</protein>
<dbReference type="AlphaFoldDB" id="L5JT67"/>
<evidence type="ECO:0000313" key="2">
    <source>
        <dbReference type="EMBL" id="ELK01398.1"/>
    </source>
</evidence>
<accession>L5JT67</accession>
<feature type="region of interest" description="Disordered" evidence="1">
    <location>
        <begin position="1"/>
        <end position="27"/>
    </location>
</feature>
<name>L5JT67_PTEAL</name>
<proteinExistence type="predicted"/>
<evidence type="ECO:0000256" key="1">
    <source>
        <dbReference type="SAM" id="MobiDB-lite"/>
    </source>
</evidence>
<evidence type="ECO:0000313" key="3">
    <source>
        <dbReference type="Proteomes" id="UP000010552"/>
    </source>
</evidence>
<dbReference type="EMBL" id="KB093346">
    <property type="protein sequence ID" value="ELK01398.1"/>
    <property type="molecule type" value="Genomic_DNA"/>
</dbReference>
<sequence>MAKQPPLTHFSFPVLSSQDPALPLKENPEDKLGKGLLEAGPEVSGCLFFLPNISFFVKRVGSFLLLPRIFTYPRIPDVGDALPSSESSECKNSFN</sequence>
<dbReference type="Proteomes" id="UP000010552">
    <property type="component" value="Unassembled WGS sequence"/>
</dbReference>
<gene>
    <name evidence="2" type="ORF">PAL_GLEAN10000059</name>
</gene>
<organism evidence="2 3">
    <name type="scientific">Pteropus alecto</name>
    <name type="common">Black flying fox</name>
    <dbReference type="NCBI Taxonomy" id="9402"/>
    <lineage>
        <taxon>Eukaryota</taxon>
        <taxon>Metazoa</taxon>
        <taxon>Chordata</taxon>
        <taxon>Craniata</taxon>
        <taxon>Vertebrata</taxon>
        <taxon>Euteleostomi</taxon>
        <taxon>Mammalia</taxon>
        <taxon>Eutheria</taxon>
        <taxon>Laurasiatheria</taxon>
        <taxon>Chiroptera</taxon>
        <taxon>Yinpterochiroptera</taxon>
        <taxon>Pteropodoidea</taxon>
        <taxon>Pteropodidae</taxon>
        <taxon>Pteropodinae</taxon>
        <taxon>Pteropus</taxon>
    </lineage>
</organism>